<feature type="coiled-coil region" evidence="1">
    <location>
        <begin position="101"/>
        <end position="128"/>
    </location>
</feature>
<feature type="coiled-coil region" evidence="1">
    <location>
        <begin position="15"/>
        <end position="66"/>
    </location>
</feature>
<protein>
    <submittedName>
        <fullName evidence="3">Uncharacterized protein isoform X2</fullName>
    </submittedName>
</protein>
<dbReference type="GeneID" id="136991414"/>
<name>A0ABM4E7D1_9AVES</name>
<sequence>MAEANIISLPDSINEDRLKELINQKNILLSSLEKNSQDLQQAQAIVVDQDDKYRFYEKKIQDLTEKRKLLLTSLESNWRDLQQTQALDASQLHGMNVGNIVKKLIKERETLVTEIEENLKNLQEVENVVTSHLITDRFIDNCFGSNSDFFERKSEVTGKQPLNSRTLQLECILSALLLDQDRSFAPAEPTYDSETTSPIHQLMPSRVVSSIHFYFSTLPALVPEGRVQKASEIELPQKRKLEKKIRHF</sequence>
<dbReference type="Proteomes" id="UP001652627">
    <property type="component" value="Chromosome 2"/>
</dbReference>
<accession>A0ABM4E7D1</accession>
<proteinExistence type="predicted"/>
<gene>
    <name evidence="3" type="primary">LOC136991414</name>
</gene>
<evidence type="ECO:0000313" key="3">
    <source>
        <dbReference type="RefSeq" id="XP_067148622.1"/>
    </source>
</evidence>
<evidence type="ECO:0000256" key="1">
    <source>
        <dbReference type="SAM" id="Coils"/>
    </source>
</evidence>
<dbReference type="RefSeq" id="XP_067148622.1">
    <property type="nucleotide sequence ID" value="XM_067292521.1"/>
</dbReference>
<reference evidence="2" key="1">
    <citation type="submission" date="2025-05" db="UniProtKB">
        <authorList>
            <consortium name="RefSeq"/>
        </authorList>
    </citation>
    <scope>NUCLEOTIDE SEQUENCE [LARGE SCALE GENOMIC DNA]</scope>
</reference>
<reference evidence="3" key="2">
    <citation type="submission" date="2025-08" db="UniProtKB">
        <authorList>
            <consortium name="RefSeq"/>
        </authorList>
    </citation>
    <scope>IDENTIFICATION</scope>
    <source>
        <tissue evidence="3">Blood</tissue>
    </source>
</reference>
<organism evidence="2 3">
    <name type="scientific">Apteryx mantelli</name>
    <name type="common">North Island brown kiwi</name>
    <dbReference type="NCBI Taxonomy" id="2696672"/>
    <lineage>
        <taxon>Eukaryota</taxon>
        <taxon>Metazoa</taxon>
        <taxon>Chordata</taxon>
        <taxon>Craniata</taxon>
        <taxon>Vertebrata</taxon>
        <taxon>Euteleostomi</taxon>
        <taxon>Archelosauria</taxon>
        <taxon>Archosauria</taxon>
        <taxon>Dinosauria</taxon>
        <taxon>Saurischia</taxon>
        <taxon>Theropoda</taxon>
        <taxon>Coelurosauria</taxon>
        <taxon>Aves</taxon>
        <taxon>Palaeognathae</taxon>
        <taxon>Apterygiformes</taxon>
        <taxon>Apterygidae</taxon>
        <taxon>Apteryx</taxon>
    </lineage>
</organism>
<evidence type="ECO:0000313" key="2">
    <source>
        <dbReference type="Proteomes" id="UP001652627"/>
    </source>
</evidence>
<keyword evidence="1" id="KW-0175">Coiled coil</keyword>
<keyword evidence="2" id="KW-1185">Reference proteome</keyword>